<dbReference type="AlphaFoldDB" id="A0A1H2TXH3"/>
<evidence type="ECO:0000259" key="1">
    <source>
        <dbReference type="Pfam" id="PF13400"/>
    </source>
</evidence>
<dbReference type="RefSeq" id="WP_074704251.1">
    <property type="nucleotide sequence ID" value="NZ_FNOP01000002.1"/>
</dbReference>
<dbReference type="Pfam" id="PF13400">
    <property type="entry name" value="Tad"/>
    <property type="match status" value="1"/>
</dbReference>
<proteinExistence type="predicted"/>
<comment type="caution">
    <text evidence="2">The sequence shown here is derived from an EMBL/GenBank/DDBJ whole genome shotgun (WGS) entry which is preliminary data.</text>
</comment>
<evidence type="ECO:0000313" key="2">
    <source>
        <dbReference type="EMBL" id="SDW47989.1"/>
    </source>
</evidence>
<sequence>MMSLHKERKQKGAFLVLFAVLLPVFLLLVALVSEIGRIWAYHTKLQNAADAAALAGAANFVNGDTIDAHPNADTFAARYVAANLGHNLTSSPNLQQFEAETKAASGSEGEKAYYRVHLEEEIPLIQATAAWLHRPTFLVKATAVALIGKEGTSGGGGGKKLGKMISIGSEFEGSVNEANVSSIFGSVFDGDVVIWNQETYQKMMHSEKDSKYFMKEAKDRFLTREQAIKAGLYKEPLWTGNDYPGMDNQSLMNQRNAIIAEDAEAVKKAFDNASNVVVKNDKQSYDLPQDTGSSSSYYKLTSSDSNNFTINLYNFGGNQDEPVYIYIPNDYPSINIQLHEDIVRPIIFCYFGKYPNNPWYMPSDTRTTIRFMNAYDVEYVDEKGNIKKRSAYASFRGSIYTPTAKIEPFNYEYGNFTGSLYADKIQFNSNHANFKFEEFSLPGGGGGSGTPAVKPRLVDNSLW</sequence>
<gene>
    <name evidence="2" type="ORF">SAMN05216495_10218</name>
</gene>
<dbReference type="InterPro" id="IPR028087">
    <property type="entry name" value="Tad_N"/>
</dbReference>
<reference evidence="2 3" key="1">
    <citation type="submission" date="2016-10" db="EMBL/GenBank/DDBJ databases">
        <authorList>
            <person name="Varghese N."/>
            <person name="Submissions S."/>
        </authorList>
    </citation>
    <scope>NUCLEOTIDE SEQUENCE [LARGE SCALE GENOMIC DNA]</scope>
    <source>
        <strain evidence="2 3">WCC6</strain>
    </source>
</reference>
<accession>A0A1H2TXH3</accession>
<dbReference type="Proteomes" id="UP000182379">
    <property type="component" value="Unassembled WGS sequence"/>
</dbReference>
<organism evidence="2 3">
    <name type="scientific">Acidaminococcus fermentans</name>
    <dbReference type="NCBI Taxonomy" id="905"/>
    <lineage>
        <taxon>Bacteria</taxon>
        <taxon>Bacillati</taxon>
        <taxon>Bacillota</taxon>
        <taxon>Negativicutes</taxon>
        <taxon>Acidaminococcales</taxon>
        <taxon>Acidaminococcaceae</taxon>
        <taxon>Acidaminococcus</taxon>
    </lineage>
</organism>
<evidence type="ECO:0000313" key="3">
    <source>
        <dbReference type="Proteomes" id="UP000182379"/>
    </source>
</evidence>
<protein>
    <submittedName>
        <fullName evidence="2">Flp pilus-assembly TadE/G-like</fullName>
    </submittedName>
</protein>
<dbReference type="EMBL" id="FNOP01000002">
    <property type="protein sequence ID" value="SDW47989.1"/>
    <property type="molecule type" value="Genomic_DNA"/>
</dbReference>
<name>A0A1H2TXH3_ACIFE</name>
<feature type="domain" description="Putative Flp pilus-assembly TadG-like N-terminal" evidence="1">
    <location>
        <begin position="12"/>
        <end position="58"/>
    </location>
</feature>